<dbReference type="OrthoDB" id="29773at2759"/>
<dbReference type="OMA" id="FIYKHNV"/>
<evidence type="ECO:0000256" key="2">
    <source>
        <dbReference type="ARBA" id="ARBA00022692"/>
    </source>
</evidence>
<keyword evidence="2 5" id="KW-0812">Transmembrane</keyword>
<feature type="transmembrane region" description="Helical" evidence="5">
    <location>
        <begin position="311"/>
        <end position="330"/>
    </location>
</feature>
<evidence type="ECO:0000256" key="1">
    <source>
        <dbReference type="ARBA" id="ARBA00004141"/>
    </source>
</evidence>
<feature type="transmembrane region" description="Helical" evidence="5">
    <location>
        <begin position="373"/>
        <end position="391"/>
    </location>
</feature>
<evidence type="ECO:0000256" key="3">
    <source>
        <dbReference type="ARBA" id="ARBA00022989"/>
    </source>
</evidence>
<dbReference type="PIRSF" id="PIRSF036436">
    <property type="entry name" value="UCP036436"/>
    <property type="match status" value="1"/>
</dbReference>
<dbReference type="GO" id="GO:0015165">
    <property type="term" value="F:pyrimidine nucleotide-sugar transmembrane transporter activity"/>
    <property type="evidence" value="ECO:0007669"/>
    <property type="project" value="InterPro"/>
</dbReference>
<dbReference type="FunCoup" id="A0A1X2HN06">
    <property type="interactions" value="113"/>
</dbReference>
<dbReference type="InParanoid" id="A0A1X2HN06"/>
<gene>
    <name evidence="6" type="ORF">BCR43DRAFT_485667</name>
</gene>
<protein>
    <recommendedName>
        <fullName evidence="8">Integral membrane protein</fullName>
    </recommendedName>
</protein>
<dbReference type="GO" id="GO:0000139">
    <property type="term" value="C:Golgi membrane"/>
    <property type="evidence" value="ECO:0007669"/>
    <property type="project" value="InterPro"/>
</dbReference>
<organism evidence="6 7">
    <name type="scientific">Syncephalastrum racemosum</name>
    <name type="common">Filamentous fungus</name>
    <dbReference type="NCBI Taxonomy" id="13706"/>
    <lineage>
        <taxon>Eukaryota</taxon>
        <taxon>Fungi</taxon>
        <taxon>Fungi incertae sedis</taxon>
        <taxon>Mucoromycota</taxon>
        <taxon>Mucoromycotina</taxon>
        <taxon>Mucoromycetes</taxon>
        <taxon>Mucorales</taxon>
        <taxon>Syncephalastraceae</taxon>
        <taxon>Syncephalastrum</taxon>
    </lineage>
</organism>
<name>A0A1X2HN06_SYNRA</name>
<dbReference type="AlphaFoldDB" id="A0A1X2HN06"/>
<evidence type="ECO:0000313" key="6">
    <source>
        <dbReference type="EMBL" id="ORZ00709.1"/>
    </source>
</evidence>
<dbReference type="InterPro" id="IPR007271">
    <property type="entry name" value="Nuc_sug_transpt"/>
</dbReference>
<feature type="transmembrane region" description="Helical" evidence="5">
    <location>
        <begin position="273"/>
        <end position="291"/>
    </location>
</feature>
<evidence type="ECO:0000256" key="5">
    <source>
        <dbReference type="SAM" id="Phobius"/>
    </source>
</evidence>
<keyword evidence="7" id="KW-1185">Reference proteome</keyword>
<evidence type="ECO:0000256" key="4">
    <source>
        <dbReference type="ARBA" id="ARBA00023136"/>
    </source>
</evidence>
<feature type="transmembrane region" description="Helical" evidence="5">
    <location>
        <begin position="191"/>
        <end position="213"/>
    </location>
</feature>
<dbReference type="EMBL" id="MCGN01000002">
    <property type="protein sequence ID" value="ORZ00709.1"/>
    <property type="molecule type" value="Genomic_DNA"/>
</dbReference>
<dbReference type="PANTHER" id="PTHR13146:SF0">
    <property type="entry name" value="SOLUTE CARRIER FAMILY 35 MEMBER F6"/>
    <property type="match status" value="1"/>
</dbReference>
<feature type="transmembrane region" description="Helical" evidence="5">
    <location>
        <begin position="233"/>
        <end position="252"/>
    </location>
</feature>
<dbReference type="InterPro" id="IPR037185">
    <property type="entry name" value="EmrE-like"/>
</dbReference>
<feature type="transmembrane region" description="Helical" evidence="5">
    <location>
        <begin position="164"/>
        <end position="184"/>
    </location>
</feature>
<evidence type="ECO:0008006" key="8">
    <source>
        <dbReference type="Google" id="ProtNLM"/>
    </source>
</evidence>
<reference evidence="6 7" key="1">
    <citation type="submission" date="2016-07" db="EMBL/GenBank/DDBJ databases">
        <title>Pervasive Adenine N6-methylation of Active Genes in Fungi.</title>
        <authorList>
            <consortium name="DOE Joint Genome Institute"/>
            <person name="Mondo S.J."/>
            <person name="Dannebaum R.O."/>
            <person name="Kuo R.C."/>
            <person name="Labutti K."/>
            <person name="Haridas S."/>
            <person name="Kuo A."/>
            <person name="Salamov A."/>
            <person name="Ahrendt S.R."/>
            <person name="Lipzen A."/>
            <person name="Sullivan W."/>
            <person name="Andreopoulos W.B."/>
            <person name="Clum A."/>
            <person name="Lindquist E."/>
            <person name="Daum C."/>
            <person name="Ramamoorthy G.K."/>
            <person name="Gryganskyi A."/>
            <person name="Culley D."/>
            <person name="Magnuson J.K."/>
            <person name="James T.Y."/>
            <person name="O'Malley M.A."/>
            <person name="Stajich J.E."/>
            <person name="Spatafora J.W."/>
            <person name="Visel A."/>
            <person name="Grigoriev I.V."/>
        </authorList>
    </citation>
    <scope>NUCLEOTIDE SEQUENCE [LARGE SCALE GENOMIC DNA]</scope>
    <source>
        <strain evidence="6 7">NRRL 2496</strain>
    </source>
</reference>
<dbReference type="SUPFAM" id="SSF103481">
    <property type="entry name" value="Multidrug resistance efflux transporter EmrE"/>
    <property type="match status" value="1"/>
</dbReference>
<keyword evidence="4 5" id="KW-0472">Membrane</keyword>
<feature type="transmembrane region" description="Helical" evidence="5">
    <location>
        <begin position="137"/>
        <end position="158"/>
    </location>
</feature>
<dbReference type="STRING" id="13706.A0A1X2HN06"/>
<sequence length="414" mass="46023">MPSSSSTILTEPNATSTKNTTLILVVGMLISGVCNTIMNKYQDMQCVENCNDSDPANRRYFEQPVWQTLNMFVGEAAVWIVYCYQVWERRRRHQQNLTIASVPPSSVNQLDAAAVVDDEIAKHADDPRQPLTGLRACLLWIPTLCDMTATTIMSVGLLFTSASIYQMLRGSIVIFTGIASYLFLQRRLKLYEWVSLVMVVSGVAVVGLSSVLYPQNKPSTTNGEGATFDAESLLGVALVLGAQLFTATQFVVEEKIMSHYKVTPLKAVGLEGTFGLVSVLVGMPILHVLFSRQNIYFDVVKGFHDFFDNPAIWQIGIAIATSIAFFNWFGLSITTSISATARSTIDTSRTLFIWIVSLCLGWERFSWIQVVGFAIMALGTFYFNGVIRYPFAKDSIPEERTPLLRNDDNAQYTS</sequence>
<proteinExistence type="predicted"/>
<accession>A0A1X2HN06</accession>
<comment type="subcellular location">
    <subcellularLocation>
        <location evidence="1">Membrane</location>
        <topology evidence="1">Multi-pass membrane protein</topology>
    </subcellularLocation>
</comment>
<comment type="caution">
    <text evidence="6">The sequence shown here is derived from an EMBL/GenBank/DDBJ whole genome shotgun (WGS) entry which is preliminary data.</text>
</comment>
<evidence type="ECO:0000313" key="7">
    <source>
        <dbReference type="Proteomes" id="UP000242180"/>
    </source>
</evidence>
<dbReference type="Pfam" id="PF04142">
    <property type="entry name" value="Nuc_sug_transp"/>
    <property type="match status" value="1"/>
</dbReference>
<dbReference type="Proteomes" id="UP000242180">
    <property type="component" value="Unassembled WGS sequence"/>
</dbReference>
<dbReference type="PANTHER" id="PTHR13146">
    <property type="match status" value="1"/>
</dbReference>
<dbReference type="InterPro" id="IPR012404">
    <property type="entry name" value="UCP036436"/>
</dbReference>
<keyword evidence="3 5" id="KW-1133">Transmembrane helix</keyword>
<feature type="transmembrane region" description="Helical" evidence="5">
    <location>
        <begin position="21"/>
        <end position="38"/>
    </location>
</feature>